<protein>
    <submittedName>
        <fullName evidence="6">Procollagen C-endopeptidase enhancer 2</fullName>
    </submittedName>
</protein>
<dbReference type="PANTHER" id="PTHR46908:SF8">
    <property type="entry name" value="C-TYPE LECTIN DOMAIN-CONTAINING PROTEIN"/>
    <property type="match status" value="1"/>
</dbReference>
<dbReference type="SMART" id="SM00042">
    <property type="entry name" value="CUB"/>
    <property type="match status" value="1"/>
</dbReference>
<feature type="disulfide bond" evidence="2">
    <location>
        <begin position="184"/>
        <end position="201"/>
    </location>
</feature>
<comment type="caution">
    <text evidence="2">Lacks conserved residue(s) required for the propagation of feature annotation.</text>
</comment>
<dbReference type="PANTHER" id="PTHR46908">
    <property type="entry name" value="CUBILIN-LIKE PROTEIN"/>
    <property type="match status" value="1"/>
</dbReference>
<dbReference type="Pfam" id="PF00431">
    <property type="entry name" value="CUB"/>
    <property type="match status" value="1"/>
</dbReference>
<dbReference type="InterPro" id="IPR035914">
    <property type="entry name" value="Sperma_CUB_dom_sf"/>
</dbReference>
<organism evidence="6 7">
    <name type="scientific">Stegodyphus mimosarum</name>
    <name type="common">African social velvet spider</name>
    <dbReference type="NCBI Taxonomy" id="407821"/>
    <lineage>
        <taxon>Eukaryota</taxon>
        <taxon>Metazoa</taxon>
        <taxon>Ecdysozoa</taxon>
        <taxon>Arthropoda</taxon>
        <taxon>Chelicerata</taxon>
        <taxon>Arachnida</taxon>
        <taxon>Araneae</taxon>
        <taxon>Araneomorphae</taxon>
        <taxon>Entelegynae</taxon>
        <taxon>Eresoidea</taxon>
        <taxon>Eresidae</taxon>
        <taxon>Stegodyphus</taxon>
    </lineage>
</organism>
<sequence length="230" mass="26269">MRHKKVQLLLLCMIFHSTLTLVYGTDDTKMVSASALQEREIMYSECGGVLREPKGIISTPNFPDPYPVPINCRWVIEAPADKVIAIYFTQFYMREGLTVTEYAFFSETLYMGKKEFGMISSDREPTYLVSNKPVLVLDFLVGESGNIHMRVREYLLDVFGFNITYEIISRNETVRKDACLYHHCSFTGYCYAVSFFTSYSCHCFADFYGPECQYNPGCEPGSRSMCDNGG</sequence>
<dbReference type="InterPro" id="IPR052129">
    <property type="entry name" value="Spermadhesin-Link_domain"/>
</dbReference>
<evidence type="ECO:0000256" key="2">
    <source>
        <dbReference type="PROSITE-ProRule" id="PRU00076"/>
    </source>
</evidence>
<proteinExistence type="predicted"/>
<evidence type="ECO:0000256" key="1">
    <source>
        <dbReference type="ARBA" id="ARBA00023157"/>
    </source>
</evidence>
<dbReference type="OMA" id="QEREIMY"/>
<dbReference type="SUPFAM" id="SSF57196">
    <property type="entry name" value="EGF/Laminin"/>
    <property type="match status" value="1"/>
</dbReference>
<dbReference type="InterPro" id="IPR000742">
    <property type="entry name" value="EGF"/>
</dbReference>
<accession>A0A087UPJ8</accession>
<feature type="domain" description="CUB" evidence="4">
    <location>
        <begin position="46"/>
        <end position="168"/>
    </location>
</feature>
<feature type="chain" id="PRO_5001830721" evidence="3">
    <location>
        <begin position="25"/>
        <end position="230"/>
    </location>
</feature>
<dbReference type="PROSITE" id="PS50026">
    <property type="entry name" value="EGF_3"/>
    <property type="match status" value="1"/>
</dbReference>
<dbReference type="Proteomes" id="UP000054359">
    <property type="component" value="Unassembled WGS sequence"/>
</dbReference>
<evidence type="ECO:0000313" key="7">
    <source>
        <dbReference type="Proteomes" id="UP000054359"/>
    </source>
</evidence>
<evidence type="ECO:0000256" key="3">
    <source>
        <dbReference type="SAM" id="SignalP"/>
    </source>
</evidence>
<dbReference type="Gene3D" id="2.10.25.10">
    <property type="entry name" value="Laminin"/>
    <property type="match status" value="1"/>
</dbReference>
<keyword evidence="1 2" id="KW-1015">Disulfide bond</keyword>
<feature type="disulfide bond" evidence="2">
    <location>
        <begin position="203"/>
        <end position="212"/>
    </location>
</feature>
<gene>
    <name evidence="6" type="ORF">X975_20234</name>
</gene>
<dbReference type="PROSITE" id="PS00022">
    <property type="entry name" value="EGF_1"/>
    <property type="match status" value="1"/>
</dbReference>
<feature type="non-terminal residue" evidence="6">
    <location>
        <position position="230"/>
    </location>
</feature>
<evidence type="ECO:0000313" key="6">
    <source>
        <dbReference type="EMBL" id="KFM79287.1"/>
    </source>
</evidence>
<feature type="domain" description="EGF-like" evidence="5">
    <location>
        <begin position="175"/>
        <end position="213"/>
    </location>
</feature>
<dbReference type="OrthoDB" id="6138650at2759"/>
<keyword evidence="3" id="KW-0732">Signal</keyword>
<evidence type="ECO:0000259" key="5">
    <source>
        <dbReference type="PROSITE" id="PS50026"/>
    </source>
</evidence>
<dbReference type="PROSITE" id="PS01180">
    <property type="entry name" value="CUB"/>
    <property type="match status" value="1"/>
</dbReference>
<dbReference type="SUPFAM" id="SSF49854">
    <property type="entry name" value="Spermadhesin, CUB domain"/>
    <property type="match status" value="1"/>
</dbReference>
<dbReference type="CDD" id="cd00041">
    <property type="entry name" value="CUB"/>
    <property type="match status" value="1"/>
</dbReference>
<dbReference type="Gene3D" id="2.60.120.290">
    <property type="entry name" value="Spermadhesin, CUB domain"/>
    <property type="match status" value="1"/>
</dbReference>
<keyword evidence="7" id="KW-1185">Reference proteome</keyword>
<feature type="signal peptide" evidence="3">
    <location>
        <begin position="1"/>
        <end position="24"/>
    </location>
</feature>
<dbReference type="EMBL" id="KK120892">
    <property type="protein sequence ID" value="KFM79287.1"/>
    <property type="molecule type" value="Genomic_DNA"/>
</dbReference>
<dbReference type="InterPro" id="IPR000859">
    <property type="entry name" value="CUB_dom"/>
</dbReference>
<keyword evidence="2" id="KW-0245">EGF-like domain</keyword>
<reference evidence="6 7" key="1">
    <citation type="submission" date="2013-11" db="EMBL/GenBank/DDBJ databases">
        <title>Genome sequencing of Stegodyphus mimosarum.</title>
        <authorList>
            <person name="Bechsgaard J."/>
        </authorList>
    </citation>
    <scope>NUCLEOTIDE SEQUENCE [LARGE SCALE GENOMIC DNA]</scope>
</reference>
<evidence type="ECO:0000259" key="4">
    <source>
        <dbReference type="PROSITE" id="PS01180"/>
    </source>
</evidence>
<name>A0A087UPJ8_STEMI</name>
<dbReference type="AlphaFoldDB" id="A0A087UPJ8"/>